<dbReference type="Proteomes" id="UP000298390">
    <property type="component" value="Unassembled WGS sequence"/>
</dbReference>
<proteinExistence type="predicted"/>
<evidence type="ECO:0000313" key="3">
    <source>
        <dbReference type="Proteomes" id="UP000298390"/>
    </source>
</evidence>
<feature type="transmembrane region" description="Helical" evidence="1">
    <location>
        <begin position="6"/>
        <end position="27"/>
    </location>
</feature>
<protein>
    <submittedName>
        <fullName evidence="2">Uncharacterized protein</fullName>
    </submittedName>
</protein>
<comment type="caution">
    <text evidence="2">The sequence shown here is derived from an EMBL/GenBank/DDBJ whole genome shotgun (WGS) entry which is preliminary data.</text>
</comment>
<dbReference type="AlphaFoldDB" id="A0A4Y9YA27"/>
<gene>
    <name evidence="2" type="ORF">EVJ58_g5954</name>
</gene>
<keyword evidence="1" id="KW-0812">Transmembrane</keyword>
<evidence type="ECO:0000256" key="1">
    <source>
        <dbReference type="SAM" id="Phobius"/>
    </source>
</evidence>
<keyword evidence="1" id="KW-0472">Membrane</keyword>
<name>A0A4Y9YA27_9APHY</name>
<sequence length="95" mass="10326">MNYIEALSIGTVFLIPVMSVLVSRFLLNIREAADEVHKVWDTALEATLEDTESTGLSFQLQNTNNTTADCARNTPALTRSYDLAEGSSTAVGSAW</sequence>
<organism evidence="2 3">
    <name type="scientific">Rhodofomes roseus</name>
    <dbReference type="NCBI Taxonomy" id="34475"/>
    <lineage>
        <taxon>Eukaryota</taxon>
        <taxon>Fungi</taxon>
        <taxon>Dikarya</taxon>
        <taxon>Basidiomycota</taxon>
        <taxon>Agaricomycotina</taxon>
        <taxon>Agaricomycetes</taxon>
        <taxon>Polyporales</taxon>
        <taxon>Rhodofomes</taxon>
    </lineage>
</organism>
<reference evidence="2 3" key="1">
    <citation type="submission" date="2019-01" db="EMBL/GenBank/DDBJ databases">
        <title>Genome sequencing of the rare red list fungi Fomitopsis rosea.</title>
        <authorList>
            <person name="Buettner E."/>
            <person name="Kellner H."/>
        </authorList>
    </citation>
    <scope>NUCLEOTIDE SEQUENCE [LARGE SCALE GENOMIC DNA]</scope>
    <source>
        <strain evidence="2 3">DSM 105464</strain>
    </source>
</reference>
<evidence type="ECO:0000313" key="2">
    <source>
        <dbReference type="EMBL" id="TFY59165.1"/>
    </source>
</evidence>
<accession>A0A4Y9YA27</accession>
<dbReference type="EMBL" id="SEKV01000317">
    <property type="protein sequence ID" value="TFY59165.1"/>
    <property type="molecule type" value="Genomic_DNA"/>
</dbReference>
<keyword evidence="1" id="KW-1133">Transmembrane helix</keyword>